<name>A0A1G6LWX3_9BURK</name>
<dbReference type="Gene3D" id="3.40.830.10">
    <property type="entry name" value="LigB-like"/>
    <property type="match status" value="1"/>
</dbReference>
<proteinExistence type="predicted"/>
<keyword evidence="3" id="KW-1185">Reference proteome</keyword>
<sequence length="241" mass="25960">MAEIGREIANSNPTIVIVVSSDHLNNFTLDAQTSLAIGIADEYVPLGDMGVPRQSFHGDRMFAMAFANYCSETGFDLTPVEGIKPDHGIAFPNALCNREGRAALVPLYLNTVMNPPPSCARSFALGKALREFVETQRPHDERIAVVGSGGLSHWICLPRSGDVNEEWDRYVMDCLASGRGEELASLARQDILHDGGNGGLEIASWAFVAGATSGATGRSVYYEPLKAWWTGMGGVLMNLDA</sequence>
<dbReference type="Pfam" id="PF02900">
    <property type="entry name" value="LigB"/>
    <property type="match status" value="1"/>
</dbReference>
<dbReference type="Proteomes" id="UP000198908">
    <property type="component" value="Unassembled WGS sequence"/>
</dbReference>
<evidence type="ECO:0000259" key="1">
    <source>
        <dbReference type="Pfam" id="PF02900"/>
    </source>
</evidence>
<reference evidence="3" key="1">
    <citation type="submission" date="2016-09" db="EMBL/GenBank/DDBJ databases">
        <authorList>
            <person name="Varghese N."/>
            <person name="Submissions S."/>
        </authorList>
    </citation>
    <scope>NUCLEOTIDE SEQUENCE [LARGE SCALE GENOMIC DNA]</scope>
    <source>
        <strain evidence="3">TNe-862</strain>
    </source>
</reference>
<keyword evidence="2" id="KW-0223">Dioxygenase</keyword>
<feature type="domain" description="Extradiol ring-cleavage dioxygenase class III enzyme subunit B" evidence="1">
    <location>
        <begin position="2"/>
        <end position="231"/>
    </location>
</feature>
<protein>
    <submittedName>
        <fullName evidence="2">2'-aminobiphenyl-2,3-diol 1,2-dioxygenase, large subunit</fullName>
    </submittedName>
</protein>
<keyword evidence="2" id="KW-0560">Oxidoreductase</keyword>
<dbReference type="EMBL" id="FMYQ01000007">
    <property type="protein sequence ID" value="SDC47730.1"/>
    <property type="molecule type" value="Genomic_DNA"/>
</dbReference>
<dbReference type="STRING" id="416944.SAMN05421548_10765"/>
<evidence type="ECO:0000313" key="3">
    <source>
        <dbReference type="Proteomes" id="UP000198908"/>
    </source>
</evidence>
<accession>A0A1G6LWX3</accession>
<dbReference type="GO" id="GO:0008198">
    <property type="term" value="F:ferrous iron binding"/>
    <property type="evidence" value="ECO:0007669"/>
    <property type="project" value="InterPro"/>
</dbReference>
<organism evidence="2 3">
    <name type="scientific">Paraburkholderia lycopersici</name>
    <dbReference type="NCBI Taxonomy" id="416944"/>
    <lineage>
        <taxon>Bacteria</taxon>
        <taxon>Pseudomonadati</taxon>
        <taxon>Pseudomonadota</taxon>
        <taxon>Betaproteobacteria</taxon>
        <taxon>Burkholderiales</taxon>
        <taxon>Burkholderiaceae</taxon>
        <taxon>Paraburkholderia</taxon>
    </lineage>
</organism>
<dbReference type="SUPFAM" id="SSF53213">
    <property type="entry name" value="LigB-like"/>
    <property type="match status" value="1"/>
</dbReference>
<dbReference type="InterPro" id="IPR004183">
    <property type="entry name" value="Xdiol_dOase_suB"/>
</dbReference>
<gene>
    <name evidence="2" type="ORF">SAMN05421548_10765</name>
</gene>
<dbReference type="AlphaFoldDB" id="A0A1G6LWX3"/>
<dbReference type="GO" id="GO:0016702">
    <property type="term" value="F:oxidoreductase activity, acting on single donors with incorporation of molecular oxygen, incorporation of two atoms of oxygen"/>
    <property type="evidence" value="ECO:0007669"/>
    <property type="project" value="UniProtKB-ARBA"/>
</dbReference>
<evidence type="ECO:0000313" key="2">
    <source>
        <dbReference type="EMBL" id="SDC47730.1"/>
    </source>
</evidence>